<sequence length="84" mass="9661">MPFNEDHQDLHTQERPQGFIDFATLKKHIGTSTAFTANIKYLDINRNAPLQGKGVEFVDAYINTNKIHLIETDSLNFLYVKSHQ</sequence>
<accession>A0A1M6ND77</accession>
<organism evidence="1 2">
    <name type="scientific">Aequorivita viscosa</name>
    <dbReference type="NCBI Taxonomy" id="797419"/>
    <lineage>
        <taxon>Bacteria</taxon>
        <taxon>Pseudomonadati</taxon>
        <taxon>Bacteroidota</taxon>
        <taxon>Flavobacteriia</taxon>
        <taxon>Flavobacteriales</taxon>
        <taxon>Flavobacteriaceae</taxon>
        <taxon>Aequorivita</taxon>
    </lineage>
</organism>
<keyword evidence="2" id="KW-1185">Reference proteome</keyword>
<dbReference type="EMBL" id="FQYV01000033">
    <property type="protein sequence ID" value="SHJ93556.1"/>
    <property type="molecule type" value="Genomic_DNA"/>
</dbReference>
<reference evidence="2" key="1">
    <citation type="submission" date="2016-11" db="EMBL/GenBank/DDBJ databases">
        <authorList>
            <person name="Varghese N."/>
            <person name="Submissions S."/>
        </authorList>
    </citation>
    <scope>NUCLEOTIDE SEQUENCE [LARGE SCALE GENOMIC DNA]</scope>
    <source>
        <strain evidence="2">DSM 26349</strain>
    </source>
</reference>
<protein>
    <submittedName>
        <fullName evidence="1">Uncharacterized protein</fullName>
    </submittedName>
</protein>
<gene>
    <name evidence="1" type="ORF">SAMN04487908_13320</name>
</gene>
<dbReference type="Proteomes" id="UP000184172">
    <property type="component" value="Unassembled WGS sequence"/>
</dbReference>
<dbReference type="AlphaFoldDB" id="A0A1M6ND77"/>
<proteinExistence type="predicted"/>
<dbReference type="STRING" id="797419.SAMN05216556_13211"/>
<name>A0A1M6ND77_9FLAO</name>
<evidence type="ECO:0000313" key="1">
    <source>
        <dbReference type="EMBL" id="SHJ93556.1"/>
    </source>
</evidence>
<evidence type="ECO:0000313" key="2">
    <source>
        <dbReference type="Proteomes" id="UP000184172"/>
    </source>
</evidence>